<dbReference type="EMBL" id="WAEM01000004">
    <property type="protein sequence ID" value="KAB1155803.1"/>
    <property type="molecule type" value="Genomic_DNA"/>
</dbReference>
<evidence type="ECO:0000259" key="4">
    <source>
        <dbReference type="Pfam" id="PF02357"/>
    </source>
</evidence>
<organism evidence="5 6">
    <name type="scientific">Flavobacterium luteum</name>
    <dbReference type="NCBI Taxonomy" id="2026654"/>
    <lineage>
        <taxon>Bacteria</taxon>
        <taxon>Pseudomonadati</taxon>
        <taxon>Bacteroidota</taxon>
        <taxon>Flavobacteriia</taxon>
        <taxon>Flavobacteriales</taxon>
        <taxon>Flavobacteriaceae</taxon>
        <taxon>Flavobacterium</taxon>
    </lineage>
</organism>
<evidence type="ECO:0000256" key="3">
    <source>
        <dbReference type="ARBA" id="ARBA00023163"/>
    </source>
</evidence>
<dbReference type="OrthoDB" id="9796143at2"/>
<protein>
    <submittedName>
        <fullName evidence="5">UpxY family transcription antiterminator</fullName>
    </submittedName>
</protein>
<sequence length="156" mass="18020">MPWFVIYTKPRNEKKVAERLEKLGIIVYCPLVTQIKQWSDRKKKVQKPLFNSYLFVCLEDKERQNVFQVSGVVRYLFWLGKPAEVRNEEIEILKESLKGVMSSVEVTSINAGDILNIPSGPFKGKEGIVKHINKNSLQLILKELGFLITLTKEEIQ</sequence>
<dbReference type="PANTHER" id="PTHR30265">
    <property type="entry name" value="RHO-INTERACTING TRANSCRIPTION TERMINATION FACTOR NUSG"/>
    <property type="match status" value="1"/>
</dbReference>
<keyword evidence="3" id="KW-0804">Transcription</keyword>
<dbReference type="RefSeq" id="WP_151107622.1">
    <property type="nucleotide sequence ID" value="NZ_WAEM01000004.1"/>
</dbReference>
<dbReference type="InterPro" id="IPR008991">
    <property type="entry name" value="Translation_prot_SH3-like_sf"/>
</dbReference>
<evidence type="ECO:0000256" key="2">
    <source>
        <dbReference type="ARBA" id="ARBA00023015"/>
    </source>
</evidence>
<evidence type="ECO:0000313" key="5">
    <source>
        <dbReference type="EMBL" id="KAB1155803.1"/>
    </source>
</evidence>
<dbReference type="InterPro" id="IPR006645">
    <property type="entry name" value="NGN-like_dom"/>
</dbReference>
<dbReference type="PANTHER" id="PTHR30265:SF4">
    <property type="entry name" value="KOW MOTIF FAMILY PROTEIN, EXPRESSED"/>
    <property type="match status" value="1"/>
</dbReference>
<dbReference type="CDD" id="cd09895">
    <property type="entry name" value="NGN_SP_UpxY"/>
    <property type="match status" value="1"/>
</dbReference>
<proteinExistence type="predicted"/>
<dbReference type="Gene3D" id="3.30.70.940">
    <property type="entry name" value="NusG, N-terminal domain"/>
    <property type="match status" value="1"/>
</dbReference>
<dbReference type="InterPro" id="IPR043425">
    <property type="entry name" value="NusG-like"/>
</dbReference>
<comment type="caution">
    <text evidence="5">The sequence shown here is derived from an EMBL/GenBank/DDBJ whole genome shotgun (WGS) entry which is preliminary data.</text>
</comment>
<dbReference type="SUPFAM" id="SSF50104">
    <property type="entry name" value="Translation proteins SH3-like domain"/>
    <property type="match status" value="1"/>
</dbReference>
<dbReference type="GO" id="GO:0006354">
    <property type="term" value="P:DNA-templated transcription elongation"/>
    <property type="evidence" value="ECO:0007669"/>
    <property type="project" value="InterPro"/>
</dbReference>
<dbReference type="AlphaFoldDB" id="A0A7J5AE83"/>
<accession>A0A7J5AE83</accession>
<keyword evidence="1" id="KW-0889">Transcription antitermination</keyword>
<dbReference type="GO" id="GO:0031564">
    <property type="term" value="P:transcription antitermination"/>
    <property type="evidence" value="ECO:0007669"/>
    <property type="project" value="UniProtKB-KW"/>
</dbReference>
<dbReference type="Pfam" id="PF02357">
    <property type="entry name" value="NusG"/>
    <property type="match status" value="1"/>
</dbReference>
<gene>
    <name evidence="5" type="ORF">F6464_09780</name>
</gene>
<dbReference type="NCBIfam" id="NF033644">
    <property type="entry name" value="antiterm_UpxY"/>
    <property type="match status" value="1"/>
</dbReference>
<dbReference type="SUPFAM" id="SSF82679">
    <property type="entry name" value="N-utilization substance G protein NusG, N-terminal domain"/>
    <property type="match status" value="1"/>
</dbReference>
<feature type="domain" description="NusG-like N-terminal" evidence="4">
    <location>
        <begin position="2"/>
        <end position="93"/>
    </location>
</feature>
<reference evidence="5 6" key="1">
    <citation type="submission" date="2019-09" db="EMBL/GenBank/DDBJ databases">
        <title>Flavobacterium sp. nov., isolated from glacier ice.</title>
        <authorList>
            <person name="Liu Q."/>
        </authorList>
    </citation>
    <scope>NUCLEOTIDE SEQUENCE [LARGE SCALE GENOMIC DNA]</scope>
    <source>
        <strain evidence="5 6">NBRC 112527</strain>
    </source>
</reference>
<evidence type="ECO:0000256" key="1">
    <source>
        <dbReference type="ARBA" id="ARBA00022814"/>
    </source>
</evidence>
<name>A0A7J5AE83_9FLAO</name>
<dbReference type="Proteomes" id="UP000490922">
    <property type="component" value="Unassembled WGS sequence"/>
</dbReference>
<keyword evidence="6" id="KW-1185">Reference proteome</keyword>
<evidence type="ECO:0000313" key="6">
    <source>
        <dbReference type="Proteomes" id="UP000490922"/>
    </source>
</evidence>
<keyword evidence="2" id="KW-0805">Transcription regulation</keyword>
<dbReference type="InterPro" id="IPR036735">
    <property type="entry name" value="NGN_dom_sf"/>
</dbReference>